<reference evidence="1 2" key="1">
    <citation type="submission" date="2018-11" db="EMBL/GenBank/DDBJ databases">
        <title>Photobacterium sp. BEI247 sp. nov., a marine bacterium isolated from Yongle Blue Hole in the South China Sea.</title>
        <authorList>
            <person name="Wang X."/>
        </authorList>
    </citation>
    <scope>NUCLEOTIDE SEQUENCE [LARGE SCALE GENOMIC DNA]</scope>
    <source>
        <strain evidence="2">BEI247</strain>
    </source>
</reference>
<dbReference type="EMBL" id="RJLM01000001">
    <property type="protein sequence ID" value="RWX56982.1"/>
    <property type="molecule type" value="Genomic_DNA"/>
</dbReference>
<proteinExistence type="predicted"/>
<dbReference type="AlphaFoldDB" id="A0A3S4TPB1"/>
<evidence type="ECO:0000313" key="1">
    <source>
        <dbReference type="EMBL" id="RWX56982.1"/>
    </source>
</evidence>
<protein>
    <submittedName>
        <fullName evidence="1">Uncharacterized protein</fullName>
    </submittedName>
</protein>
<keyword evidence="2" id="KW-1185">Reference proteome</keyword>
<name>A0A3S4TPB1_9GAMM</name>
<dbReference type="OrthoDB" id="1441538at2"/>
<gene>
    <name evidence="1" type="ORF">EDI28_02780</name>
</gene>
<comment type="caution">
    <text evidence="1">The sequence shown here is derived from an EMBL/GenBank/DDBJ whole genome shotgun (WGS) entry which is preliminary data.</text>
</comment>
<evidence type="ECO:0000313" key="2">
    <source>
        <dbReference type="Proteomes" id="UP000287563"/>
    </source>
</evidence>
<sequence length="163" mass="18599">MYENEEYETISLIVAFLNKIGLFVEYISIDDSPISGVFLADGKLYVDRDKLLYPGEILFKAGQMAVVPFAQRVQLNNENVHESSDEMMVIAWCWAALIHLNLSPELIFYNRNSSCPTEVIDKFNTGRFWGVPLLQWAGMSNEPTRALGGEMIVFPAMIKWLRD</sequence>
<organism evidence="1 2">
    <name type="scientific">Photobacterium chitinilyticum</name>
    <dbReference type="NCBI Taxonomy" id="2485123"/>
    <lineage>
        <taxon>Bacteria</taxon>
        <taxon>Pseudomonadati</taxon>
        <taxon>Pseudomonadota</taxon>
        <taxon>Gammaproteobacteria</taxon>
        <taxon>Vibrionales</taxon>
        <taxon>Vibrionaceae</taxon>
        <taxon>Photobacterium</taxon>
    </lineage>
</organism>
<dbReference type="Proteomes" id="UP000287563">
    <property type="component" value="Unassembled WGS sequence"/>
</dbReference>
<accession>A0A3S4TPB1</accession>
<dbReference type="RefSeq" id="WP_128782299.1">
    <property type="nucleotide sequence ID" value="NZ_JAKJSG010000018.1"/>
</dbReference>